<dbReference type="AlphaFoldDB" id="A0A1A7BZW0"/>
<protein>
    <recommendedName>
        <fullName evidence="4">Lipoprotein</fullName>
    </recommendedName>
</protein>
<comment type="caution">
    <text evidence="2">The sequence shown here is derived from an EMBL/GenBank/DDBJ whole genome shotgun (WGS) entry which is preliminary data.</text>
</comment>
<proteinExistence type="predicted"/>
<keyword evidence="1" id="KW-0732">Signal</keyword>
<dbReference type="Proteomes" id="UP000092713">
    <property type="component" value="Unassembled WGS sequence"/>
</dbReference>
<feature type="chain" id="PRO_5008355492" description="Lipoprotein" evidence="1">
    <location>
        <begin position="22"/>
        <end position="201"/>
    </location>
</feature>
<sequence length="201" mass="22056">MKKLLLLICLPLLLAACGAFSSALTDADVARYIKAYDNFAIAAPELEKLKTQDQAMSLLTCAPCLARLEKAVQDAGYKDMKTFVAFDIRMHITLRAWAYVEITKLAGQSGQAVAAEDFCKIKENIAKSKDAEEMRVVCTRLKSYTSFLDRAGAFAVKLAEKLLKDGDIEVVAKHIDAITKALANDKLPSEFRHSSDGGFDD</sequence>
<keyword evidence="3" id="KW-1185">Reference proteome</keyword>
<evidence type="ECO:0000256" key="1">
    <source>
        <dbReference type="SAM" id="SignalP"/>
    </source>
</evidence>
<gene>
    <name evidence="2" type="ORF">ASR47_1004280</name>
</gene>
<dbReference type="EMBL" id="LOCQ01000059">
    <property type="protein sequence ID" value="OBV38005.1"/>
    <property type="molecule type" value="Genomic_DNA"/>
</dbReference>
<organism evidence="2 3">
    <name type="scientific">Janthinobacterium psychrotolerans</name>
    <dbReference type="NCBI Taxonomy" id="1747903"/>
    <lineage>
        <taxon>Bacteria</taxon>
        <taxon>Pseudomonadati</taxon>
        <taxon>Pseudomonadota</taxon>
        <taxon>Betaproteobacteria</taxon>
        <taxon>Burkholderiales</taxon>
        <taxon>Oxalobacteraceae</taxon>
        <taxon>Janthinobacterium</taxon>
    </lineage>
</organism>
<evidence type="ECO:0000313" key="3">
    <source>
        <dbReference type="Proteomes" id="UP000092713"/>
    </source>
</evidence>
<evidence type="ECO:0008006" key="4">
    <source>
        <dbReference type="Google" id="ProtNLM"/>
    </source>
</evidence>
<name>A0A1A7BZW0_9BURK</name>
<reference evidence="2 3" key="1">
    <citation type="submission" date="2016-04" db="EMBL/GenBank/DDBJ databases">
        <title>Draft genome sequence of Janthinobacterium psychrotolerans sp. nov., isolated from freshwater sediments in Denmark.</title>
        <authorList>
            <person name="Gong X."/>
            <person name="Skrivergaard S."/>
            <person name="Korsgaard B.S."/>
            <person name="Schreiber L."/>
            <person name="Marshall I.P."/>
            <person name="Finster K."/>
            <person name="Schramm A."/>
        </authorList>
    </citation>
    <scope>NUCLEOTIDE SEQUENCE [LARGE SCALE GENOMIC DNA]</scope>
    <source>
        <strain evidence="2 3">S3-2</strain>
    </source>
</reference>
<accession>A0A1A7BZW0</accession>
<dbReference type="PROSITE" id="PS51257">
    <property type="entry name" value="PROKAR_LIPOPROTEIN"/>
    <property type="match status" value="1"/>
</dbReference>
<feature type="signal peptide" evidence="1">
    <location>
        <begin position="1"/>
        <end position="21"/>
    </location>
</feature>
<evidence type="ECO:0000313" key="2">
    <source>
        <dbReference type="EMBL" id="OBV38005.1"/>
    </source>
</evidence>